<dbReference type="SFLD" id="SFLDS00001">
    <property type="entry name" value="Enolase"/>
    <property type="match status" value="1"/>
</dbReference>
<comment type="similarity">
    <text evidence="2 12">Belongs to the enolase family.</text>
</comment>
<dbReference type="PROSITE" id="PS00164">
    <property type="entry name" value="ENOLASE"/>
    <property type="match status" value="1"/>
</dbReference>
<dbReference type="Gene3D" id="3.30.390.10">
    <property type="entry name" value="Enolase-like, N-terminal domain"/>
    <property type="match status" value="1"/>
</dbReference>
<evidence type="ECO:0000256" key="11">
    <source>
        <dbReference type="ARBA" id="ARBA00045763"/>
    </source>
</evidence>
<dbReference type="KEGG" id="afj:AFERRID_20840"/>
<dbReference type="InterPro" id="IPR000941">
    <property type="entry name" value="Enolase"/>
</dbReference>
<keyword evidence="5 12" id="KW-0963">Cytoplasm</keyword>
<keyword evidence="9 12" id="KW-0324">Glycolysis</keyword>
<comment type="catalytic activity">
    <reaction evidence="12">
        <text>(2R)-2-phosphoglycerate = phosphoenolpyruvate + H2O</text>
        <dbReference type="Rhea" id="RHEA:10164"/>
        <dbReference type="ChEBI" id="CHEBI:15377"/>
        <dbReference type="ChEBI" id="CHEBI:58289"/>
        <dbReference type="ChEBI" id="CHEBI:58702"/>
        <dbReference type="EC" id="4.2.1.11"/>
    </reaction>
</comment>
<feature type="binding site" evidence="12">
    <location>
        <position position="162"/>
    </location>
    <ligand>
        <name>(2R)-2-phosphoglycerate</name>
        <dbReference type="ChEBI" id="CHEBI:58289"/>
    </ligand>
</feature>
<dbReference type="PANTHER" id="PTHR11902:SF1">
    <property type="entry name" value="ENOLASE"/>
    <property type="match status" value="1"/>
</dbReference>
<feature type="active site" description="Proton donor" evidence="12 13">
    <location>
        <position position="204"/>
    </location>
</feature>
<dbReference type="SUPFAM" id="SSF54826">
    <property type="entry name" value="Enolase N-terminal domain-like"/>
    <property type="match status" value="1"/>
</dbReference>
<dbReference type="FunFam" id="3.20.20.120:FF:000001">
    <property type="entry name" value="Enolase"/>
    <property type="match status" value="1"/>
</dbReference>
<dbReference type="SUPFAM" id="SSF51604">
    <property type="entry name" value="Enolase C-terminal domain-like"/>
    <property type="match status" value="1"/>
</dbReference>
<feature type="binding site" evidence="12 15">
    <location>
        <position position="241"/>
    </location>
    <ligand>
        <name>Mg(2+)</name>
        <dbReference type="ChEBI" id="CHEBI:18420"/>
    </ligand>
</feature>
<accession>A0A2Z6IKA4</accession>
<feature type="binding site" evidence="14">
    <location>
        <begin position="363"/>
        <end position="366"/>
    </location>
    <ligand>
        <name>substrate</name>
    </ligand>
</feature>
<evidence type="ECO:0000256" key="1">
    <source>
        <dbReference type="ARBA" id="ARBA00005031"/>
    </source>
</evidence>
<sequence length="426" mass="45771">MSAIVRIQAHEVLDSRGNPTVEAEVYLDNGGMGRAIVPSGASTGEREAVELRDGGQRYGGKGVRKAVEHVNGEIQDALLGMEAEEQEHIDAALCALDGTENKARLGANAILSVSLATAHAAAHAAGQPLYRYIGGLGPLQLPVPMMNVINGGAHADNDVDMQEFMLIPAGAESFSEALQMGVEVFHSLKAVLQSRGLATTVGDEGGFAPNLPSNEAALELLMDAINKAGYQPGKDIWLGMDVASSEFYRDGRYHLASERRELDSAQFVDYLAALADRYPLISIEDGMDQNDWEGWITLTDRLGDRLQLVGDDIFVTNTTILREGIERGVANSILIKLNQIGTLSETLAAIEMAKVHSYTAIVSHRSGETEDTTLADVAVATGCGQIKTGSLSRTDRVAKYNRLLRIEEDLGDAARYPGLATFYNLD</sequence>
<gene>
    <name evidence="12" type="primary">eno</name>
    <name evidence="16" type="ORF">AFERRID_20840</name>
</gene>
<dbReference type="GO" id="GO:0000015">
    <property type="term" value="C:phosphopyruvate hydratase complex"/>
    <property type="evidence" value="ECO:0007669"/>
    <property type="project" value="InterPro"/>
</dbReference>
<dbReference type="FunFam" id="3.30.390.10:FF:000001">
    <property type="entry name" value="Enolase"/>
    <property type="match status" value="1"/>
</dbReference>
<dbReference type="GO" id="GO:0006096">
    <property type="term" value="P:glycolytic process"/>
    <property type="evidence" value="ECO:0007669"/>
    <property type="project" value="UniProtKB-UniRule"/>
</dbReference>
<evidence type="ECO:0000256" key="2">
    <source>
        <dbReference type="ARBA" id="ARBA00009604"/>
    </source>
</evidence>
<feature type="binding site" evidence="14">
    <location>
        <position position="311"/>
    </location>
    <ligand>
        <name>substrate</name>
    </ligand>
</feature>
<protein>
    <recommendedName>
        <fullName evidence="4 12">Enolase</fullName>
        <ecNumber evidence="3 12">4.2.1.11</ecNumber>
    </recommendedName>
    <alternativeName>
        <fullName evidence="12">2-phospho-D-glycerate hydro-lyase</fullName>
    </alternativeName>
    <alternativeName>
        <fullName evidence="12">2-phosphoglycerate dehydratase</fullName>
    </alternativeName>
</protein>
<dbReference type="Gene3D" id="3.20.20.120">
    <property type="entry name" value="Enolase-like C-terminal domain"/>
    <property type="match status" value="1"/>
</dbReference>
<evidence type="ECO:0000256" key="14">
    <source>
        <dbReference type="PIRSR" id="PIRSR001400-2"/>
    </source>
</evidence>
<feature type="binding site" evidence="14">
    <location>
        <position position="154"/>
    </location>
    <ligand>
        <name>substrate</name>
    </ligand>
</feature>
<dbReference type="PRINTS" id="PR00148">
    <property type="entry name" value="ENOLASE"/>
</dbReference>
<dbReference type="NCBIfam" id="TIGR01060">
    <property type="entry name" value="eno"/>
    <property type="match status" value="1"/>
</dbReference>
<feature type="active site" description="Proton acceptor" evidence="12 13">
    <location>
        <position position="336"/>
    </location>
</feature>
<keyword evidence="8 12" id="KW-0460">Magnesium</keyword>
<evidence type="ECO:0000256" key="9">
    <source>
        <dbReference type="ARBA" id="ARBA00023152"/>
    </source>
</evidence>
<name>A0A2Z6IKA4_ACIFI</name>
<keyword evidence="17" id="KW-1185">Reference proteome</keyword>
<feature type="binding site" evidence="14">
    <location>
        <position position="284"/>
    </location>
    <ligand>
        <name>substrate</name>
    </ligand>
</feature>
<keyword evidence="10 12" id="KW-0456">Lyase</keyword>
<evidence type="ECO:0000256" key="8">
    <source>
        <dbReference type="ARBA" id="ARBA00022842"/>
    </source>
</evidence>
<organism evidence="16 17">
    <name type="scientific">Acidithiobacillus ferridurans</name>
    <dbReference type="NCBI Taxonomy" id="1232575"/>
    <lineage>
        <taxon>Bacteria</taxon>
        <taxon>Pseudomonadati</taxon>
        <taxon>Pseudomonadota</taxon>
        <taxon>Acidithiobacillia</taxon>
        <taxon>Acidithiobacillales</taxon>
        <taxon>Acidithiobacillaceae</taxon>
        <taxon>Acidithiobacillus</taxon>
    </lineage>
</organism>
<dbReference type="GO" id="GO:0000287">
    <property type="term" value="F:magnesium ion binding"/>
    <property type="evidence" value="ECO:0007669"/>
    <property type="project" value="UniProtKB-UniRule"/>
</dbReference>
<dbReference type="SFLD" id="SFLDG00178">
    <property type="entry name" value="enolase"/>
    <property type="match status" value="1"/>
</dbReference>
<dbReference type="SFLD" id="SFLDF00002">
    <property type="entry name" value="enolase"/>
    <property type="match status" value="1"/>
</dbReference>
<evidence type="ECO:0000313" key="16">
    <source>
        <dbReference type="EMBL" id="BBF65866.1"/>
    </source>
</evidence>
<comment type="cofactor">
    <cofactor evidence="15">
        <name>Mg(2+)</name>
        <dbReference type="ChEBI" id="CHEBI:18420"/>
    </cofactor>
    <text evidence="15">Mg(2+) is required for catalysis and for stabilizing the dimer.</text>
</comment>
<comment type="pathway">
    <text evidence="1 12">Carbohydrate degradation; glycolysis; pyruvate from D-glyceraldehyde 3-phosphate: step 4/5.</text>
</comment>
<evidence type="ECO:0000256" key="5">
    <source>
        <dbReference type="ARBA" id="ARBA00022490"/>
    </source>
</evidence>
<dbReference type="Proteomes" id="UP000280188">
    <property type="component" value="Chromosome"/>
</dbReference>
<dbReference type="SMART" id="SM01193">
    <property type="entry name" value="Enolase_N"/>
    <property type="match status" value="1"/>
</dbReference>
<feature type="binding site" evidence="14">
    <location>
        <position position="387"/>
    </location>
    <ligand>
        <name>substrate</name>
    </ligand>
</feature>
<evidence type="ECO:0000256" key="4">
    <source>
        <dbReference type="ARBA" id="ARBA00017068"/>
    </source>
</evidence>
<feature type="binding site" evidence="12 15">
    <location>
        <position position="311"/>
    </location>
    <ligand>
        <name>Mg(2+)</name>
        <dbReference type="ChEBI" id="CHEBI:18420"/>
    </ligand>
</feature>
<dbReference type="HAMAP" id="MF_00318">
    <property type="entry name" value="Enolase"/>
    <property type="match status" value="1"/>
</dbReference>
<evidence type="ECO:0000256" key="12">
    <source>
        <dbReference type="HAMAP-Rule" id="MF_00318"/>
    </source>
</evidence>
<keyword evidence="6 12" id="KW-0964">Secreted</keyword>
<dbReference type="GO" id="GO:0005576">
    <property type="term" value="C:extracellular region"/>
    <property type="evidence" value="ECO:0007669"/>
    <property type="project" value="UniProtKB-SubCell"/>
</dbReference>
<evidence type="ECO:0000256" key="7">
    <source>
        <dbReference type="ARBA" id="ARBA00022723"/>
    </source>
</evidence>
<dbReference type="RefSeq" id="WP_126605161.1">
    <property type="nucleotide sequence ID" value="NZ_AP018795.1"/>
</dbReference>
<dbReference type="EMBL" id="AP018795">
    <property type="protein sequence ID" value="BBF65866.1"/>
    <property type="molecule type" value="Genomic_DNA"/>
</dbReference>
<dbReference type="PANTHER" id="PTHR11902">
    <property type="entry name" value="ENOLASE"/>
    <property type="match status" value="1"/>
</dbReference>
<dbReference type="InterPro" id="IPR036849">
    <property type="entry name" value="Enolase-like_C_sf"/>
</dbReference>
<evidence type="ECO:0000256" key="6">
    <source>
        <dbReference type="ARBA" id="ARBA00022525"/>
    </source>
</evidence>
<dbReference type="GO" id="GO:0004634">
    <property type="term" value="F:phosphopyruvate hydratase activity"/>
    <property type="evidence" value="ECO:0007669"/>
    <property type="project" value="UniProtKB-UniRule"/>
</dbReference>
<keyword evidence="7 12" id="KW-0479">Metal-binding</keyword>
<comment type="subcellular location">
    <subcellularLocation>
        <location evidence="12">Cytoplasm</location>
    </subcellularLocation>
    <subcellularLocation>
        <location evidence="12">Secreted</location>
    </subcellularLocation>
    <subcellularLocation>
        <location evidence="12">Cell surface</location>
    </subcellularLocation>
    <text evidence="12">Fractions of enolase are present in both the cytoplasm and on the cell surface.</text>
</comment>
<reference evidence="16 17" key="1">
    <citation type="journal article" date="2018" name="Microbiol. Resour. Announc.">
        <title>Complete Genome Sequence of Acidithiobacillus ferridurans JCM 18981.</title>
        <authorList>
            <person name="Miyauchi T."/>
            <person name="Kouzuma A."/>
            <person name="Abe T."/>
            <person name="Watanabe K."/>
        </authorList>
    </citation>
    <scope>NUCLEOTIDE SEQUENCE [LARGE SCALE GENOMIC DNA]</scope>
    <source>
        <strain evidence="17">ATCC 33020 / DSM 29468 / JCM 18981 / 11Fe</strain>
    </source>
</reference>
<dbReference type="CDD" id="cd03313">
    <property type="entry name" value="enolase"/>
    <property type="match status" value="1"/>
</dbReference>
<dbReference type="UniPathway" id="UPA00109">
    <property type="reaction ID" value="UER00187"/>
</dbReference>
<evidence type="ECO:0000256" key="10">
    <source>
        <dbReference type="ARBA" id="ARBA00023239"/>
    </source>
</evidence>
<feature type="binding site" evidence="14">
    <location>
        <position position="163"/>
    </location>
    <ligand>
        <name>substrate</name>
    </ligand>
</feature>
<feature type="binding site" evidence="12">
    <location>
        <position position="336"/>
    </location>
    <ligand>
        <name>(2R)-2-phosphoglycerate</name>
        <dbReference type="ChEBI" id="CHEBI:58289"/>
    </ligand>
</feature>
<comment type="function">
    <text evidence="11 12">Catalyzes the reversible conversion of 2-phosphoglycerate (2-PG) into phosphoenolpyruvate (PEP). It is essential for the degradation of carbohydrates via glycolysis.</text>
</comment>
<dbReference type="EC" id="4.2.1.11" evidence="3 12"/>
<dbReference type="Pfam" id="PF00113">
    <property type="entry name" value="Enolase_C"/>
    <property type="match status" value="1"/>
</dbReference>
<comment type="cofactor">
    <cofactor evidence="12">
        <name>Mg(2+)</name>
        <dbReference type="ChEBI" id="CHEBI:18420"/>
    </cofactor>
    <text evidence="12">Binds a second Mg(2+) ion via substrate during catalysis.</text>
</comment>
<proteinExistence type="inferred from homology"/>
<evidence type="ECO:0000256" key="15">
    <source>
        <dbReference type="PIRSR" id="PIRSR001400-3"/>
    </source>
</evidence>
<feature type="binding site" evidence="12 15">
    <location>
        <position position="284"/>
    </location>
    <ligand>
        <name>Mg(2+)</name>
        <dbReference type="ChEBI" id="CHEBI:18420"/>
    </ligand>
</feature>
<evidence type="ECO:0000256" key="3">
    <source>
        <dbReference type="ARBA" id="ARBA00012058"/>
    </source>
</evidence>
<dbReference type="AlphaFoldDB" id="A0A2Z6IKA4"/>
<feature type="binding site" evidence="12">
    <location>
        <position position="365"/>
    </location>
    <ligand>
        <name>(2R)-2-phosphoglycerate</name>
        <dbReference type="ChEBI" id="CHEBI:58289"/>
    </ligand>
</feature>
<dbReference type="InterPro" id="IPR020809">
    <property type="entry name" value="Enolase_CS"/>
</dbReference>
<feature type="binding site" evidence="12">
    <location>
        <position position="366"/>
    </location>
    <ligand>
        <name>(2R)-2-phosphoglycerate</name>
        <dbReference type="ChEBI" id="CHEBI:58289"/>
    </ligand>
</feature>
<dbReference type="InterPro" id="IPR029017">
    <property type="entry name" value="Enolase-like_N"/>
</dbReference>
<dbReference type="InterPro" id="IPR020811">
    <property type="entry name" value="Enolase_N"/>
</dbReference>
<evidence type="ECO:0000256" key="13">
    <source>
        <dbReference type="PIRSR" id="PIRSR001400-1"/>
    </source>
</evidence>
<dbReference type="GO" id="GO:0009986">
    <property type="term" value="C:cell surface"/>
    <property type="evidence" value="ECO:0007669"/>
    <property type="project" value="UniProtKB-SubCell"/>
</dbReference>
<dbReference type="InterPro" id="IPR020810">
    <property type="entry name" value="Enolase_C"/>
</dbReference>
<dbReference type="Pfam" id="PF03952">
    <property type="entry name" value="Enolase_N"/>
    <property type="match status" value="1"/>
</dbReference>
<evidence type="ECO:0000313" key="17">
    <source>
        <dbReference type="Proteomes" id="UP000280188"/>
    </source>
</evidence>
<feature type="binding site" evidence="12">
    <location>
        <position position="387"/>
    </location>
    <ligand>
        <name>(2R)-2-phosphoglycerate</name>
        <dbReference type="ChEBI" id="CHEBI:58289"/>
    </ligand>
</feature>
<dbReference type="SMART" id="SM01192">
    <property type="entry name" value="Enolase_C"/>
    <property type="match status" value="1"/>
</dbReference>
<dbReference type="PIRSF" id="PIRSF001400">
    <property type="entry name" value="Enolase"/>
    <property type="match status" value="1"/>
</dbReference>